<dbReference type="GO" id="GO:0005737">
    <property type="term" value="C:cytoplasm"/>
    <property type="evidence" value="ECO:0007669"/>
    <property type="project" value="UniProtKB-SubCell"/>
</dbReference>
<reference evidence="13" key="1">
    <citation type="journal article" date="2015" name="Proc. Natl. Acad. Sci. U.S.A.">
        <title>Networks of energetic and metabolic interactions define dynamics in microbial communities.</title>
        <authorList>
            <person name="Embree M."/>
            <person name="Liu J.K."/>
            <person name="Al-Bassam M.M."/>
            <person name="Zengler K."/>
        </authorList>
    </citation>
    <scope>NUCLEOTIDE SEQUENCE</scope>
</reference>
<dbReference type="InterPro" id="IPR002104">
    <property type="entry name" value="Integrase_catalytic"/>
</dbReference>
<evidence type="ECO:0000256" key="1">
    <source>
        <dbReference type="ARBA" id="ARBA00004496"/>
    </source>
</evidence>
<organism evidence="13">
    <name type="scientific">hydrocarbon metagenome</name>
    <dbReference type="NCBI Taxonomy" id="938273"/>
    <lineage>
        <taxon>unclassified sequences</taxon>
        <taxon>metagenomes</taxon>
        <taxon>ecological metagenomes</taxon>
    </lineage>
</organism>
<evidence type="ECO:0000259" key="11">
    <source>
        <dbReference type="PROSITE" id="PS51898"/>
    </source>
</evidence>
<dbReference type="EMBL" id="LNQE01000583">
    <property type="protein sequence ID" value="KUG25876.1"/>
    <property type="molecule type" value="Genomic_DNA"/>
</dbReference>
<evidence type="ECO:0000256" key="6">
    <source>
        <dbReference type="ARBA" id="ARBA00022829"/>
    </source>
</evidence>
<dbReference type="InterPro" id="IPR013762">
    <property type="entry name" value="Integrase-like_cat_sf"/>
</dbReference>
<keyword evidence="7" id="KW-0229">DNA integration</keyword>
<feature type="domain" description="Core-binding (CB)" evidence="12">
    <location>
        <begin position="1"/>
        <end position="85"/>
    </location>
</feature>
<accession>A0A0W8FYE1</accession>
<comment type="similarity">
    <text evidence="2">Belongs to the 'phage' integrase family. XerD subfamily.</text>
</comment>
<dbReference type="InterPro" id="IPR044068">
    <property type="entry name" value="CB"/>
</dbReference>
<dbReference type="HAMAP" id="MF_01807">
    <property type="entry name" value="Recomb_XerD"/>
    <property type="match status" value="1"/>
</dbReference>
<dbReference type="PANTHER" id="PTHR30349:SF81">
    <property type="entry name" value="TYROSINE RECOMBINASE XERC"/>
    <property type="match status" value="1"/>
</dbReference>
<evidence type="ECO:0000256" key="8">
    <source>
        <dbReference type="ARBA" id="ARBA00023125"/>
    </source>
</evidence>
<evidence type="ECO:0000256" key="5">
    <source>
        <dbReference type="ARBA" id="ARBA00022618"/>
    </source>
</evidence>
<evidence type="ECO:0000313" key="13">
    <source>
        <dbReference type="EMBL" id="KUG25876.1"/>
    </source>
</evidence>
<dbReference type="Gene3D" id="1.10.443.10">
    <property type="entry name" value="Intergrase catalytic core"/>
    <property type="match status" value="1"/>
</dbReference>
<dbReference type="Gene3D" id="1.10.150.130">
    <property type="match status" value="1"/>
</dbReference>
<dbReference type="NCBIfam" id="NF040815">
    <property type="entry name" value="recomb_XerA_Arch"/>
    <property type="match status" value="1"/>
</dbReference>
<dbReference type="GO" id="GO:0051301">
    <property type="term" value="P:cell division"/>
    <property type="evidence" value="ECO:0007669"/>
    <property type="project" value="UniProtKB-KW"/>
</dbReference>
<dbReference type="Pfam" id="PF02899">
    <property type="entry name" value="Phage_int_SAM_1"/>
    <property type="match status" value="1"/>
</dbReference>
<dbReference type="PANTHER" id="PTHR30349">
    <property type="entry name" value="PHAGE INTEGRASE-RELATED"/>
    <property type="match status" value="1"/>
</dbReference>
<dbReference type="PROSITE" id="PS51898">
    <property type="entry name" value="TYR_RECOMBINASE"/>
    <property type="match status" value="1"/>
</dbReference>
<name>A0A0W8FYE1_9ZZZZ</name>
<keyword evidence="4" id="KW-0963">Cytoplasm</keyword>
<evidence type="ECO:0000256" key="4">
    <source>
        <dbReference type="ARBA" id="ARBA00022490"/>
    </source>
</evidence>
<keyword evidence="8" id="KW-0238">DNA-binding</keyword>
<evidence type="ECO:0000256" key="2">
    <source>
        <dbReference type="ARBA" id="ARBA00010450"/>
    </source>
</evidence>
<dbReference type="AlphaFoldDB" id="A0A0W8FYE1"/>
<dbReference type="Pfam" id="PF00589">
    <property type="entry name" value="Phage_integrase"/>
    <property type="match status" value="1"/>
</dbReference>
<dbReference type="InterPro" id="IPR004107">
    <property type="entry name" value="Integrase_SAM-like_N"/>
</dbReference>
<evidence type="ECO:0000256" key="3">
    <source>
        <dbReference type="ARBA" id="ARBA00015810"/>
    </source>
</evidence>
<sequence length="296" mass="34164">MRKFIDEYLTLLSLEKNLSENTVKSYKSDLISFLNFLEEEKIVDLSEVDHKLIGRFMQLLKSEGLSSSSASRYLSTLRGFFSYLSSNYYIKKDPTERVSSAKIVRKLPAVLSFNEIEMILDKPNVGDKLGLRDKSILELLYSSGLRVSELIELKIVDLFLQDDVIRVIGKGSKQRIVPIGSSAVQWLNEYMIHSRPFLEKKTKSKNYIFLNTRGSKLSRMGIWKIVDRYTKEAGIDKEVHPHTFRHSFATHLLEGGADLRSVQEMLGHSDISTTQIYTHIDREYIKQVHRDFHPRG</sequence>
<dbReference type="SUPFAM" id="SSF56349">
    <property type="entry name" value="DNA breaking-rejoining enzymes"/>
    <property type="match status" value="1"/>
</dbReference>
<dbReference type="CDD" id="cd00798">
    <property type="entry name" value="INT_XerDC_C"/>
    <property type="match status" value="1"/>
</dbReference>
<comment type="subcellular location">
    <subcellularLocation>
        <location evidence="1">Cytoplasm</location>
    </subcellularLocation>
</comment>
<dbReference type="InterPro" id="IPR011010">
    <property type="entry name" value="DNA_brk_join_enz"/>
</dbReference>
<dbReference type="InterPro" id="IPR010998">
    <property type="entry name" value="Integrase_recombinase_N"/>
</dbReference>
<keyword evidence="6" id="KW-0159">Chromosome partition</keyword>
<dbReference type="InterPro" id="IPR011932">
    <property type="entry name" value="Recomb_XerD"/>
</dbReference>
<evidence type="ECO:0000256" key="10">
    <source>
        <dbReference type="ARBA" id="ARBA00023306"/>
    </source>
</evidence>
<evidence type="ECO:0000259" key="12">
    <source>
        <dbReference type="PROSITE" id="PS51900"/>
    </source>
</evidence>
<proteinExistence type="inferred from homology"/>
<dbReference type="PROSITE" id="PS51900">
    <property type="entry name" value="CB"/>
    <property type="match status" value="1"/>
</dbReference>
<dbReference type="GO" id="GO:0007059">
    <property type="term" value="P:chromosome segregation"/>
    <property type="evidence" value="ECO:0007669"/>
    <property type="project" value="UniProtKB-KW"/>
</dbReference>
<comment type="caution">
    <text evidence="13">The sequence shown here is derived from an EMBL/GenBank/DDBJ whole genome shotgun (WGS) entry which is preliminary data.</text>
</comment>
<protein>
    <recommendedName>
        <fullName evidence="3">Tyrosine recombinase XerD</fullName>
    </recommendedName>
</protein>
<dbReference type="InterPro" id="IPR050090">
    <property type="entry name" value="Tyrosine_recombinase_XerCD"/>
</dbReference>
<keyword evidence="10" id="KW-0131">Cell cycle</keyword>
<dbReference type="GO" id="GO:0006310">
    <property type="term" value="P:DNA recombination"/>
    <property type="evidence" value="ECO:0007669"/>
    <property type="project" value="UniProtKB-KW"/>
</dbReference>
<dbReference type="NCBIfam" id="TIGR02225">
    <property type="entry name" value="recomb_XerD"/>
    <property type="match status" value="1"/>
</dbReference>
<dbReference type="NCBIfam" id="NF001399">
    <property type="entry name" value="PRK00283.1"/>
    <property type="match status" value="1"/>
</dbReference>
<dbReference type="HAMAP" id="MF_01808">
    <property type="entry name" value="Recomb_XerC_XerD"/>
    <property type="match status" value="1"/>
</dbReference>
<feature type="domain" description="Tyr recombinase" evidence="11">
    <location>
        <begin position="106"/>
        <end position="290"/>
    </location>
</feature>
<gene>
    <name evidence="13" type="ORF">ASZ90_004293</name>
</gene>
<dbReference type="GO" id="GO:0009009">
    <property type="term" value="F:site-specific recombinase activity"/>
    <property type="evidence" value="ECO:0007669"/>
    <property type="project" value="InterPro"/>
</dbReference>
<dbReference type="InterPro" id="IPR023009">
    <property type="entry name" value="Tyrosine_recombinase_XerC/XerD"/>
</dbReference>
<keyword evidence="5" id="KW-0132">Cell division</keyword>
<evidence type="ECO:0000256" key="7">
    <source>
        <dbReference type="ARBA" id="ARBA00022908"/>
    </source>
</evidence>
<dbReference type="GO" id="GO:0003677">
    <property type="term" value="F:DNA binding"/>
    <property type="evidence" value="ECO:0007669"/>
    <property type="project" value="UniProtKB-KW"/>
</dbReference>
<keyword evidence="9" id="KW-0233">DNA recombination</keyword>
<evidence type="ECO:0000256" key="9">
    <source>
        <dbReference type="ARBA" id="ARBA00023172"/>
    </source>
</evidence>